<dbReference type="InterPro" id="IPR014757">
    <property type="entry name" value="Tscrpt_reg_IclR_C"/>
</dbReference>
<dbReference type="Gene3D" id="1.10.10.10">
    <property type="entry name" value="Winged helix-like DNA-binding domain superfamily/Winged helix DNA-binding domain"/>
    <property type="match status" value="1"/>
</dbReference>
<proteinExistence type="predicted"/>
<sequence length="263" mass="29299">MSQFVKGHKASNTKSLNKTLAILSSFDETSPMQRTSDIAAKLDMNISTVSRHLNTMLDWGFLEREDATGYYYPGIEIVALAGRSMQSNDVYRHAFPEVHRLSHKYDVCAHMAVPKKGEVIHQICSCGESAMELLIPMGHRHPMHCSAMGRVFLAYLPPIKAQEVLKSKELQKYTIGTKIDVSEINQELIRTRKRGYCTLINELALGTGSLAAPVFNRNREPIAAVSISTSAYNLRQPQREQVLAKAVTAAASRISSKLGYYPK</sequence>
<dbReference type="GO" id="GO:0003700">
    <property type="term" value="F:DNA-binding transcription factor activity"/>
    <property type="evidence" value="ECO:0007669"/>
    <property type="project" value="TreeGrafter"/>
</dbReference>
<dbReference type="Proteomes" id="UP000290567">
    <property type="component" value="Unassembled WGS sequence"/>
</dbReference>
<dbReference type="RefSeq" id="WP_146622674.1">
    <property type="nucleotide sequence ID" value="NZ_BJCC01000015.1"/>
</dbReference>
<evidence type="ECO:0000259" key="4">
    <source>
        <dbReference type="PROSITE" id="PS51077"/>
    </source>
</evidence>
<dbReference type="SUPFAM" id="SSF55781">
    <property type="entry name" value="GAF domain-like"/>
    <property type="match status" value="1"/>
</dbReference>
<dbReference type="PROSITE" id="PS51078">
    <property type="entry name" value="ICLR_ED"/>
    <property type="match status" value="1"/>
</dbReference>
<dbReference type="InterPro" id="IPR005471">
    <property type="entry name" value="Tscrpt_reg_IclR_N"/>
</dbReference>
<dbReference type="OrthoDB" id="9791752at2"/>
<evidence type="ECO:0000256" key="3">
    <source>
        <dbReference type="ARBA" id="ARBA00023163"/>
    </source>
</evidence>
<dbReference type="GO" id="GO:0045892">
    <property type="term" value="P:negative regulation of DNA-templated transcription"/>
    <property type="evidence" value="ECO:0007669"/>
    <property type="project" value="TreeGrafter"/>
</dbReference>
<dbReference type="InterPro" id="IPR029016">
    <property type="entry name" value="GAF-like_dom_sf"/>
</dbReference>
<dbReference type="EMBL" id="BJCC01000015">
    <property type="protein sequence ID" value="GCF94243.1"/>
    <property type="molecule type" value="Genomic_DNA"/>
</dbReference>
<gene>
    <name evidence="6" type="ORF">NRIC_21340</name>
</gene>
<organism evidence="6 7">
    <name type="scientific">Enterococcus florum</name>
    <dbReference type="NCBI Taxonomy" id="2480627"/>
    <lineage>
        <taxon>Bacteria</taxon>
        <taxon>Bacillati</taxon>
        <taxon>Bacillota</taxon>
        <taxon>Bacilli</taxon>
        <taxon>Lactobacillales</taxon>
        <taxon>Enterococcaceae</taxon>
        <taxon>Enterococcus</taxon>
    </lineage>
</organism>
<dbReference type="Pfam" id="PF01614">
    <property type="entry name" value="IclR_C"/>
    <property type="match status" value="1"/>
</dbReference>
<dbReference type="AlphaFoldDB" id="A0A4P5PLV8"/>
<name>A0A4P5PLV8_9ENTE</name>
<evidence type="ECO:0000256" key="2">
    <source>
        <dbReference type="ARBA" id="ARBA00023125"/>
    </source>
</evidence>
<reference evidence="7" key="1">
    <citation type="submission" date="2019-02" db="EMBL/GenBank/DDBJ databases">
        <title>Draft genome sequence of Enterococcus sp. Gos25-1.</title>
        <authorList>
            <person name="Tanaka N."/>
            <person name="Shiwa Y."/>
            <person name="Fujita N."/>
        </authorList>
    </citation>
    <scope>NUCLEOTIDE SEQUENCE [LARGE SCALE GENOMIC DNA]</scope>
    <source>
        <strain evidence="7">Gos25-1</strain>
    </source>
</reference>
<dbReference type="GO" id="GO:0003677">
    <property type="term" value="F:DNA binding"/>
    <property type="evidence" value="ECO:0007669"/>
    <property type="project" value="UniProtKB-KW"/>
</dbReference>
<keyword evidence="3" id="KW-0804">Transcription</keyword>
<evidence type="ECO:0000313" key="7">
    <source>
        <dbReference type="Proteomes" id="UP000290567"/>
    </source>
</evidence>
<dbReference type="Gene3D" id="3.30.450.40">
    <property type="match status" value="1"/>
</dbReference>
<feature type="domain" description="HTH iclR-type" evidence="4">
    <location>
        <begin position="13"/>
        <end position="75"/>
    </location>
</feature>
<dbReference type="Pfam" id="PF09339">
    <property type="entry name" value="HTH_IclR"/>
    <property type="match status" value="1"/>
</dbReference>
<dbReference type="InterPro" id="IPR050707">
    <property type="entry name" value="HTH_MetabolicPath_Reg"/>
</dbReference>
<dbReference type="PROSITE" id="PS51077">
    <property type="entry name" value="HTH_ICLR"/>
    <property type="match status" value="1"/>
</dbReference>
<dbReference type="InterPro" id="IPR036390">
    <property type="entry name" value="WH_DNA-bd_sf"/>
</dbReference>
<dbReference type="InterPro" id="IPR036388">
    <property type="entry name" value="WH-like_DNA-bd_sf"/>
</dbReference>
<dbReference type="PANTHER" id="PTHR30136">
    <property type="entry name" value="HELIX-TURN-HELIX TRANSCRIPTIONAL REGULATOR, ICLR FAMILY"/>
    <property type="match status" value="1"/>
</dbReference>
<keyword evidence="7" id="KW-1185">Reference proteome</keyword>
<dbReference type="PANTHER" id="PTHR30136:SF24">
    <property type="entry name" value="HTH-TYPE TRANSCRIPTIONAL REPRESSOR ALLR"/>
    <property type="match status" value="1"/>
</dbReference>
<dbReference type="SUPFAM" id="SSF46785">
    <property type="entry name" value="Winged helix' DNA-binding domain"/>
    <property type="match status" value="1"/>
</dbReference>
<protein>
    <submittedName>
        <fullName evidence="6">IclR family transcriptional regulator</fullName>
    </submittedName>
</protein>
<dbReference type="SMART" id="SM00346">
    <property type="entry name" value="HTH_ICLR"/>
    <property type="match status" value="1"/>
</dbReference>
<evidence type="ECO:0000256" key="1">
    <source>
        <dbReference type="ARBA" id="ARBA00023015"/>
    </source>
</evidence>
<evidence type="ECO:0000259" key="5">
    <source>
        <dbReference type="PROSITE" id="PS51078"/>
    </source>
</evidence>
<keyword evidence="2" id="KW-0238">DNA-binding</keyword>
<evidence type="ECO:0000313" key="6">
    <source>
        <dbReference type="EMBL" id="GCF94243.1"/>
    </source>
</evidence>
<accession>A0A4P5PLV8</accession>
<comment type="caution">
    <text evidence="6">The sequence shown here is derived from an EMBL/GenBank/DDBJ whole genome shotgun (WGS) entry which is preliminary data.</text>
</comment>
<feature type="domain" description="IclR-ED" evidence="5">
    <location>
        <begin position="76"/>
        <end position="260"/>
    </location>
</feature>
<keyword evidence="1" id="KW-0805">Transcription regulation</keyword>